<dbReference type="EC" id="3.1.3.48" evidence="2"/>
<protein>
    <recommendedName>
        <fullName evidence="2">protein-tyrosine-phosphatase</fullName>
        <ecNumber evidence="2">3.1.3.48</ecNumber>
    </recommendedName>
</protein>
<comment type="caution">
    <text evidence="7">The sequence shown here is derived from an EMBL/GenBank/DDBJ whole genome shotgun (WGS) entry which is preliminary data.</text>
</comment>
<evidence type="ECO:0000259" key="6">
    <source>
        <dbReference type="PROSITE" id="PS50056"/>
    </source>
</evidence>
<keyword evidence="4" id="KW-0904">Protein phosphatase</keyword>
<gene>
    <name evidence="7" type="primary">g1764</name>
    <name evidence="7" type="ORF">EsDP_00001764</name>
</gene>
<comment type="similarity">
    <text evidence="1">Belongs to the protein-tyrosine phosphatase family. Non-receptor class dual specificity subfamily.</text>
</comment>
<name>A0ABQ0CIT3_9HYPO</name>
<evidence type="ECO:0000256" key="1">
    <source>
        <dbReference type="ARBA" id="ARBA00008601"/>
    </source>
</evidence>
<dbReference type="PANTHER" id="PTHR45848:SF4">
    <property type="entry name" value="DUAL SPECIFICITY PROTEIN PHOSPHATASE 12"/>
    <property type="match status" value="1"/>
</dbReference>
<feature type="compositionally biased region" description="Low complexity" evidence="5">
    <location>
        <begin position="426"/>
        <end position="440"/>
    </location>
</feature>
<keyword evidence="8" id="KW-1185">Reference proteome</keyword>
<proteinExistence type="inferred from homology"/>
<reference evidence="8" key="1">
    <citation type="submission" date="2024-06" db="EMBL/GenBank/DDBJ databases">
        <title>Draft Genome Sequences of Epichloe bromicola Strains Isolated from Elymus ciliaris.</title>
        <authorList>
            <consortium name="Epichloe bromicola genome sequencing consortium"/>
            <person name="Miura A."/>
            <person name="Imano S."/>
            <person name="Ashida A."/>
            <person name="Sato I."/>
            <person name="Chiba S."/>
            <person name="Tanaka A."/>
            <person name="Camagna M."/>
            <person name="Takemoto D."/>
        </authorList>
    </citation>
    <scope>NUCLEOTIDE SEQUENCE [LARGE SCALE GENOMIC DNA]</scope>
    <source>
        <strain evidence="8">DP</strain>
    </source>
</reference>
<dbReference type="SUPFAM" id="SSF52799">
    <property type="entry name" value="(Phosphotyrosine protein) phosphatases II"/>
    <property type="match status" value="1"/>
</dbReference>
<feature type="region of interest" description="Disordered" evidence="5">
    <location>
        <begin position="92"/>
        <end position="124"/>
    </location>
</feature>
<evidence type="ECO:0000256" key="4">
    <source>
        <dbReference type="ARBA" id="ARBA00022912"/>
    </source>
</evidence>
<feature type="region of interest" description="Disordered" evidence="5">
    <location>
        <begin position="397"/>
        <end position="451"/>
    </location>
</feature>
<dbReference type="Gene3D" id="3.90.190.10">
    <property type="entry name" value="Protein tyrosine phosphatase superfamily"/>
    <property type="match status" value="1"/>
</dbReference>
<dbReference type="EMBL" id="BAAFGZ010000041">
    <property type="protein sequence ID" value="GAB0133352.1"/>
    <property type="molecule type" value="Genomic_DNA"/>
</dbReference>
<evidence type="ECO:0000313" key="8">
    <source>
        <dbReference type="Proteomes" id="UP001562357"/>
    </source>
</evidence>
<dbReference type="SMART" id="SM00195">
    <property type="entry name" value="DSPc"/>
    <property type="match status" value="1"/>
</dbReference>
<dbReference type="InterPro" id="IPR029021">
    <property type="entry name" value="Prot-tyrosine_phosphatase-like"/>
</dbReference>
<evidence type="ECO:0000313" key="7">
    <source>
        <dbReference type="EMBL" id="GAB0133352.1"/>
    </source>
</evidence>
<sequence length="451" mass="49125">MALSRVDGEDDLYVGGIWALRRSDTLAEKNIRHVLSVVGFSPDSLRNFKDEPWSEYGKQFRHLLIDVDDVDDSNLLVELPRAVRFIHRGLRGQSSSEGDNVDAALGGGSTLGKKSQVAADTPDRGASRDGGVFVHCAAGKSRSVSVIIAYLLWRHPSRFDTSSVSCSAYGDMNNSKHHDSRATSTANTNMDHRRWRKETAQDAVEAALALIRRTRPMAEPNDGFREQLALWWEMGCPANDDDGVENHPLYQRWAYKREVEEHVAVGQAPSRLRFEDEDPLAVAARAGSNGHQDAESTLRCKRCRRTLATAPFIGQHIASPSSKSLAPGQPCPHYFIEPLSWMRSELERGELNGRLSCPNERCGAAVGRYDWKGIRCACGGWVTPGLSLQRARVDAEVRRRPGTSSEHGGAGAGAGAELSEVARNLGIRMPPGSGSSPSPGRGAGGGRDGHL</sequence>
<dbReference type="Proteomes" id="UP001562357">
    <property type="component" value="Unassembled WGS sequence"/>
</dbReference>
<keyword evidence="3" id="KW-0378">Hydrolase</keyword>
<evidence type="ECO:0000256" key="3">
    <source>
        <dbReference type="ARBA" id="ARBA00022801"/>
    </source>
</evidence>
<dbReference type="InterPro" id="IPR020422">
    <property type="entry name" value="TYR_PHOSPHATASE_DUAL_dom"/>
</dbReference>
<accession>A0ABQ0CIT3</accession>
<dbReference type="PROSITE" id="PS50056">
    <property type="entry name" value="TYR_PHOSPHATASE_2"/>
    <property type="match status" value="1"/>
</dbReference>
<feature type="domain" description="Tyrosine specific protein phosphatases" evidence="6">
    <location>
        <begin position="123"/>
        <end position="164"/>
    </location>
</feature>
<evidence type="ECO:0000256" key="5">
    <source>
        <dbReference type="SAM" id="MobiDB-lite"/>
    </source>
</evidence>
<dbReference type="InterPro" id="IPR000387">
    <property type="entry name" value="Tyr_Pase_dom"/>
</dbReference>
<evidence type="ECO:0000256" key="2">
    <source>
        <dbReference type="ARBA" id="ARBA00013064"/>
    </source>
</evidence>
<organism evidence="7 8">
    <name type="scientific">Epichloe bromicola</name>
    <dbReference type="NCBI Taxonomy" id="79588"/>
    <lineage>
        <taxon>Eukaryota</taxon>
        <taxon>Fungi</taxon>
        <taxon>Dikarya</taxon>
        <taxon>Ascomycota</taxon>
        <taxon>Pezizomycotina</taxon>
        <taxon>Sordariomycetes</taxon>
        <taxon>Hypocreomycetidae</taxon>
        <taxon>Hypocreales</taxon>
        <taxon>Clavicipitaceae</taxon>
        <taxon>Epichloe</taxon>
    </lineage>
</organism>
<dbReference type="PANTHER" id="PTHR45848">
    <property type="entry name" value="DUAL SPECIFICITY PROTEIN PHOSPHATASE 12 FAMILY MEMBER"/>
    <property type="match status" value="1"/>
</dbReference>
<feature type="compositionally biased region" description="Gly residues" evidence="5">
    <location>
        <begin position="441"/>
        <end position="451"/>
    </location>
</feature>